<dbReference type="Proteomes" id="UP000008810">
    <property type="component" value="Chromosome 5"/>
</dbReference>
<protein>
    <submittedName>
        <fullName evidence="1 2">Uncharacterized protein</fullName>
    </submittedName>
</protein>
<accession>A0A2K2CIH5</accession>
<dbReference type="PANTHER" id="PTHR36478">
    <property type="entry name" value="OS04G0614237 PROTEIN-RELATED"/>
    <property type="match status" value="1"/>
</dbReference>
<dbReference type="PANTHER" id="PTHR36478:SF17">
    <property type="entry name" value="OS04G0614237 PROTEIN"/>
    <property type="match status" value="1"/>
</dbReference>
<organism evidence="1">
    <name type="scientific">Brachypodium distachyon</name>
    <name type="common">Purple false brome</name>
    <name type="synonym">Trachynia distachya</name>
    <dbReference type="NCBI Taxonomy" id="15368"/>
    <lineage>
        <taxon>Eukaryota</taxon>
        <taxon>Viridiplantae</taxon>
        <taxon>Streptophyta</taxon>
        <taxon>Embryophyta</taxon>
        <taxon>Tracheophyta</taxon>
        <taxon>Spermatophyta</taxon>
        <taxon>Magnoliopsida</taxon>
        <taxon>Liliopsida</taxon>
        <taxon>Poales</taxon>
        <taxon>Poaceae</taxon>
        <taxon>BOP clade</taxon>
        <taxon>Pooideae</taxon>
        <taxon>Stipodae</taxon>
        <taxon>Brachypodieae</taxon>
        <taxon>Brachypodium</taxon>
    </lineage>
</organism>
<name>A0A2K2CIH5_BRADI</name>
<evidence type="ECO:0000313" key="1">
    <source>
        <dbReference type="EMBL" id="PNT61815.1"/>
    </source>
</evidence>
<dbReference type="InParanoid" id="A0A2K2CIH5"/>
<keyword evidence="3" id="KW-1185">Reference proteome</keyword>
<sequence>RETNRRILPSASQILPAVRTPDATHAFNFCLPHQCLQTTSRVNFLISVAKCRRMLHQTVDFFSAEQLEHLVSRGRWAEALRYVSPRFLWVDRSSSSPPQSVEARVLYYFLRIDFTVYQIVSGAKEGAALAAKLIPCLRSEKSTQPVTARLHSILCTLLYSQRVRDSLDWGRVRSKSAAIVRDLVNDTPQLKERLLLPDGPMGPQNVLPIVHHPVCSTC</sequence>
<dbReference type="EMBL" id="CM000884">
    <property type="protein sequence ID" value="PNT61815.1"/>
    <property type="molecule type" value="Genomic_DNA"/>
</dbReference>
<evidence type="ECO:0000313" key="2">
    <source>
        <dbReference type="EnsemblPlants" id="PNT61815"/>
    </source>
</evidence>
<feature type="non-terminal residue" evidence="1">
    <location>
        <position position="1"/>
    </location>
</feature>
<reference evidence="1 2" key="1">
    <citation type="journal article" date="2010" name="Nature">
        <title>Genome sequencing and analysis of the model grass Brachypodium distachyon.</title>
        <authorList>
            <consortium name="International Brachypodium Initiative"/>
        </authorList>
    </citation>
    <scope>NUCLEOTIDE SEQUENCE [LARGE SCALE GENOMIC DNA]</scope>
    <source>
        <strain evidence="1 2">Bd21</strain>
    </source>
</reference>
<dbReference type="OrthoDB" id="10489262at2759"/>
<reference evidence="2" key="3">
    <citation type="submission" date="2018-08" db="UniProtKB">
        <authorList>
            <consortium name="EnsemblPlants"/>
        </authorList>
    </citation>
    <scope>IDENTIFICATION</scope>
    <source>
        <strain evidence="2">cv. Bd21</strain>
    </source>
</reference>
<reference evidence="1" key="2">
    <citation type="submission" date="2017-06" db="EMBL/GenBank/DDBJ databases">
        <title>WGS assembly of Brachypodium distachyon.</title>
        <authorList>
            <consortium name="The International Brachypodium Initiative"/>
            <person name="Lucas S."/>
            <person name="Harmon-Smith M."/>
            <person name="Lail K."/>
            <person name="Tice H."/>
            <person name="Grimwood J."/>
            <person name="Bruce D."/>
            <person name="Barry K."/>
            <person name="Shu S."/>
            <person name="Lindquist E."/>
            <person name="Wang M."/>
            <person name="Pitluck S."/>
            <person name="Vogel J.P."/>
            <person name="Garvin D.F."/>
            <person name="Mockler T.C."/>
            <person name="Schmutz J."/>
            <person name="Rokhsar D."/>
            <person name="Bevan M.W."/>
        </authorList>
    </citation>
    <scope>NUCLEOTIDE SEQUENCE</scope>
    <source>
        <strain evidence="1">Bd21</strain>
    </source>
</reference>
<evidence type="ECO:0000313" key="3">
    <source>
        <dbReference type="Proteomes" id="UP000008810"/>
    </source>
</evidence>
<dbReference type="EnsemblPlants" id="PNT61815">
    <property type="protein sequence ID" value="PNT61815"/>
    <property type="gene ID" value="BRADI_5g21161v3"/>
</dbReference>
<dbReference type="Gramene" id="PNT61815">
    <property type="protein sequence ID" value="PNT61815"/>
    <property type="gene ID" value="BRADI_5g21161v3"/>
</dbReference>
<gene>
    <name evidence="1" type="ORF">BRADI_5g21161v3</name>
</gene>
<dbReference type="AlphaFoldDB" id="A0A2K2CIH5"/>
<proteinExistence type="predicted"/>